<comment type="caution">
    <text evidence="1">The sequence shown here is derived from an EMBL/GenBank/DDBJ whole genome shotgun (WGS) entry which is preliminary data.</text>
</comment>
<dbReference type="AlphaFoldDB" id="A0A6G0N715"/>
<organism evidence="1 2">
    <name type="scientific">Phytophthora fragariae</name>
    <dbReference type="NCBI Taxonomy" id="53985"/>
    <lineage>
        <taxon>Eukaryota</taxon>
        <taxon>Sar</taxon>
        <taxon>Stramenopiles</taxon>
        <taxon>Oomycota</taxon>
        <taxon>Peronosporomycetes</taxon>
        <taxon>Peronosporales</taxon>
        <taxon>Peronosporaceae</taxon>
        <taxon>Phytophthora</taxon>
    </lineage>
</organism>
<proteinExistence type="predicted"/>
<accession>A0A6G0N715</accession>
<reference evidence="1 2" key="1">
    <citation type="submission" date="2018-09" db="EMBL/GenBank/DDBJ databases">
        <title>Genomic investigation of the strawberry pathogen Phytophthora fragariae indicates pathogenicity is determined by transcriptional variation in three key races.</title>
        <authorList>
            <person name="Adams T.M."/>
            <person name="Armitage A.D."/>
            <person name="Sobczyk M.K."/>
            <person name="Bates H.J."/>
            <person name="Dunwell J.M."/>
            <person name="Nellist C.F."/>
            <person name="Harrison R.J."/>
        </authorList>
    </citation>
    <scope>NUCLEOTIDE SEQUENCE [LARGE SCALE GENOMIC DNA]</scope>
    <source>
        <strain evidence="1 2">BC-23</strain>
    </source>
</reference>
<evidence type="ECO:0000313" key="2">
    <source>
        <dbReference type="Proteomes" id="UP000476176"/>
    </source>
</evidence>
<dbReference type="EMBL" id="QXGC01001830">
    <property type="protein sequence ID" value="KAE9195293.1"/>
    <property type="molecule type" value="Genomic_DNA"/>
</dbReference>
<sequence length="118" mass="13159">MVCNIPGEVNLRYLALAQHTRGLRSDGRRVDKYMIDIVDSEANARNREAEGSQDNVQWILEGGVCTTITEVDSNTVDVVYDHWAGCLSEAHGRKLYVEWIRFPVGLEQAVSPAGLLEV</sequence>
<evidence type="ECO:0000313" key="1">
    <source>
        <dbReference type="EMBL" id="KAE9195293.1"/>
    </source>
</evidence>
<protein>
    <submittedName>
        <fullName evidence="1">Uncharacterized protein</fullName>
    </submittedName>
</protein>
<gene>
    <name evidence="1" type="ORF">PF004_g20471</name>
</gene>
<dbReference type="Proteomes" id="UP000476176">
    <property type="component" value="Unassembled WGS sequence"/>
</dbReference>
<name>A0A6G0N715_9STRA</name>